<dbReference type="EMBL" id="VRYN01000001">
    <property type="protein sequence ID" value="TYO81832.1"/>
    <property type="molecule type" value="Genomic_DNA"/>
</dbReference>
<proteinExistence type="predicted"/>
<evidence type="ECO:0000313" key="4">
    <source>
        <dbReference type="Proteomes" id="UP000323075"/>
    </source>
</evidence>
<dbReference type="AlphaFoldDB" id="A0A4D6GWT8"/>
<dbReference type="GeneID" id="68694505"/>
<dbReference type="EMBL" id="CP038631">
    <property type="protein sequence ID" value="QCC45566.1"/>
    <property type="molecule type" value="Genomic_DNA"/>
</dbReference>
<dbReference type="Proteomes" id="UP000296216">
    <property type="component" value="Chromosome"/>
</dbReference>
<reference evidence="1 3" key="1">
    <citation type="journal article" date="2019" name="Microbiol. Resour. Announc.">
        <title>The Genome Sequence of the Halobacterium salinarum Type Strain Is Closely Related to That of Laboratory Strains NRC-1 and R1.</title>
        <authorList>
            <person name="Pfeiffer F."/>
            <person name="Marchfelder A."/>
            <person name="Habermann B."/>
            <person name="Dyall-Smith M.L."/>
        </authorList>
    </citation>
    <scope>NUCLEOTIDE SEQUENCE [LARGE SCALE GENOMIC DNA]</scope>
    <source>
        <strain evidence="1">91-R6</strain>
        <strain evidence="3">ATCC 33171 / DSM 3754 / JCM 8978 / NBRC 102687 / NCIMB 764 / 91-R6</strain>
    </source>
</reference>
<dbReference type="Proteomes" id="UP000323075">
    <property type="component" value="Unassembled WGS sequence"/>
</dbReference>
<organism evidence="1 3">
    <name type="scientific">Halobacterium salinarum (strain ATCC 33171 / DSM 3754 / JCM 8978 / NBRC 102687 / NCIMB 764 / 91-R6)</name>
    <dbReference type="NCBI Taxonomy" id="2597657"/>
    <lineage>
        <taxon>Archaea</taxon>
        <taxon>Methanobacteriati</taxon>
        <taxon>Methanobacteriota</taxon>
        <taxon>Stenosarchaea group</taxon>
        <taxon>Halobacteria</taxon>
        <taxon>Halobacteriales</taxon>
        <taxon>Halobacteriaceae</taxon>
        <taxon>Halobacterium</taxon>
    </lineage>
</organism>
<accession>A0A4D6GWT8</accession>
<dbReference type="RefSeq" id="WP_010903384.1">
    <property type="nucleotide sequence ID" value="NZ_VRYN01000001.1"/>
</dbReference>
<evidence type="ECO:0000313" key="3">
    <source>
        <dbReference type="Proteomes" id="UP000296216"/>
    </source>
</evidence>
<sequence length="84" mass="9271">MQQHRANSVNWRRTDSGVELYDETNPDAWIHVDVDPGAPADERPYSVCPDCGVVAPQRTAPTDHMVCGECGAEFDNDERPADDA</sequence>
<evidence type="ECO:0000313" key="1">
    <source>
        <dbReference type="EMBL" id="QCC45566.1"/>
    </source>
</evidence>
<name>A0A4D6GWT8_HALS9</name>
<gene>
    <name evidence="2" type="ORF">APQ99_00342</name>
    <name evidence="1" type="ORF">HBSAL_09610</name>
</gene>
<reference evidence="2 4" key="2">
    <citation type="submission" date="2019-07" db="EMBL/GenBank/DDBJ databases">
        <title>Genomic Encyclopedia of Archaeal and Bacterial Type Strains, Phase II (KMG-II): from individual species to whole genera.</title>
        <authorList>
            <person name="Goeker M."/>
        </authorList>
    </citation>
    <scope>NUCLEOTIDE SEQUENCE [LARGE SCALE GENOMIC DNA]</scope>
    <source>
        <strain evidence="2 4">DSM 3754</strain>
    </source>
</reference>
<evidence type="ECO:0000313" key="2">
    <source>
        <dbReference type="EMBL" id="TYO81832.1"/>
    </source>
</evidence>
<protein>
    <submittedName>
        <fullName evidence="1">Small CPxCG-related zinc finger protein</fullName>
    </submittedName>
</protein>
<reference evidence="1" key="3">
    <citation type="journal article" name="MicrobiologyOpen">
        <title>Whole-genome comparison between the type strain of Halobacterium salinarum (DSM 3754(T)) and the laboratory strains R1 and NRC-1.</title>
        <authorList>
            <person name="Pfeiffer F."/>
            <person name="Losensky G."/>
            <person name="Marchfelder A."/>
            <person name="Habermann B."/>
            <person name="Dyall-Smith M."/>
        </authorList>
    </citation>
    <scope>NUCLEOTIDE SEQUENCE</scope>
    <source>
        <strain evidence="1">91-R6</strain>
    </source>
</reference>